<dbReference type="AlphaFoldDB" id="A0A5Y2D7Q7"/>
<sequence length="62" mass="7137">MCTHGSLTDPAATRARRAKIRSKKLCKFVHYRACKFIKNYRKKAAFAAIKITCREKFVCAVE</sequence>
<reference evidence="1" key="1">
    <citation type="submission" date="2019-02" db="EMBL/GenBank/DDBJ databases">
        <authorList>
            <person name="Ashton P.M."/>
            <person name="Dallman T."/>
            <person name="Nair S."/>
            <person name="De Pinna E."/>
            <person name="Peters T."/>
            <person name="Grant K."/>
        </authorList>
    </citation>
    <scope>NUCLEOTIDE SEQUENCE</scope>
    <source>
        <strain evidence="1">683617</strain>
    </source>
</reference>
<gene>
    <name evidence="1" type="ORF">EZX96_19485</name>
</gene>
<dbReference type="EMBL" id="AAIEKE010000037">
    <property type="protein sequence ID" value="ECD3437036.1"/>
    <property type="molecule type" value="Genomic_DNA"/>
</dbReference>
<accession>A0A5Y2D7Q7</accession>
<proteinExistence type="predicted"/>
<protein>
    <submittedName>
        <fullName evidence="1">Uncharacterized protein</fullName>
    </submittedName>
</protein>
<comment type="caution">
    <text evidence="1">The sequence shown here is derived from an EMBL/GenBank/DDBJ whole genome shotgun (WGS) entry which is preliminary data.</text>
</comment>
<name>A0A5Y2D7Q7_SALET</name>
<organism evidence="1">
    <name type="scientific">Salmonella enterica I</name>
    <dbReference type="NCBI Taxonomy" id="59201"/>
    <lineage>
        <taxon>Bacteria</taxon>
        <taxon>Pseudomonadati</taxon>
        <taxon>Pseudomonadota</taxon>
        <taxon>Gammaproteobacteria</taxon>
        <taxon>Enterobacterales</taxon>
        <taxon>Enterobacteriaceae</taxon>
        <taxon>Salmonella</taxon>
    </lineage>
</organism>
<evidence type="ECO:0000313" key="1">
    <source>
        <dbReference type="EMBL" id="ECD3437036.1"/>
    </source>
</evidence>